<dbReference type="AlphaFoldDB" id="A0A7J7KDX3"/>
<dbReference type="FunFam" id="3.40.50.300:FF:003492">
    <property type="entry name" value="AGAP012735-PA"/>
    <property type="match status" value="1"/>
</dbReference>
<dbReference type="Gene3D" id="3.40.50.300">
    <property type="entry name" value="P-loop containing nucleotide triphosphate hydrolases"/>
    <property type="match status" value="1"/>
</dbReference>
<dbReference type="InterPro" id="IPR003439">
    <property type="entry name" value="ABC_transporter-like_ATP-bd"/>
</dbReference>
<dbReference type="Proteomes" id="UP000593567">
    <property type="component" value="Unassembled WGS sequence"/>
</dbReference>
<feature type="domain" description="ABC transporter" evidence="3">
    <location>
        <begin position="24"/>
        <end position="78"/>
    </location>
</feature>
<name>A0A7J7KDX3_BUGNE</name>
<organism evidence="4 5">
    <name type="scientific">Bugula neritina</name>
    <name type="common">Brown bryozoan</name>
    <name type="synonym">Sertularia neritina</name>
    <dbReference type="NCBI Taxonomy" id="10212"/>
    <lineage>
        <taxon>Eukaryota</taxon>
        <taxon>Metazoa</taxon>
        <taxon>Spiralia</taxon>
        <taxon>Lophotrochozoa</taxon>
        <taxon>Bryozoa</taxon>
        <taxon>Gymnolaemata</taxon>
        <taxon>Cheilostomatida</taxon>
        <taxon>Flustrina</taxon>
        <taxon>Buguloidea</taxon>
        <taxon>Bugulidae</taxon>
        <taxon>Bugula</taxon>
    </lineage>
</organism>
<dbReference type="PANTHER" id="PTHR24223">
    <property type="entry name" value="ATP-BINDING CASSETTE SUB-FAMILY C"/>
    <property type="match status" value="1"/>
</dbReference>
<evidence type="ECO:0000256" key="2">
    <source>
        <dbReference type="ARBA" id="ARBA00022840"/>
    </source>
</evidence>
<dbReference type="GO" id="GO:0016887">
    <property type="term" value="F:ATP hydrolysis activity"/>
    <property type="evidence" value="ECO:0007669"/>
    <property type="project" value="InterPro"/>
</dbReference>
<gene>
    <name evidence="4" type="ORF">EB796_005200</name>
</gene>
<dbReference type="GO" id="GO:0005524">
    <property type="term" value="F:ATP binding"/>
    <property type="evidence" value="ECO:0007669"/>
    <property type="project" value="UniProtKB-KW"/>
</dbReference>
<dbReference type="InterPro" id="IPR027417">
    <property type="entry name" value="P-loop_NTPase"/>
</dbReference>
<dbReference type="PANTHER" id="PTHR24223:SF447">
    <property type="entry name" value="MULTIDRUG RESISTANCE-ASSOCIATED PROTEIN 5"/>
    <property type="match status" value="1"/>
</dbReference>
<evidence type="ECO:0000313" key="4">
    <source>
        <dbReference type="EMBL" id="KAF6036487.1"/>
    </source>
</evidence>
<keyword evidence="5" id="KW-1185">Reference proteome</keyword>
<comment type="caution">
    <text evidence="4">The sequence shown here is derived from an EMBL/GenBank/DDBJ whole genome shotgun (WGS) entry which is preliminary data.</text>
</comment>
<evidence type="ECO:0000256" key="1">
    <source>
        <dbReference type="ARBA" id="ARBA00022741"/>
    </source>
</evidence>
<dbReference type="EMBL" id="VXIV02000713">
    <property type="protein sequence ID" value="KAF6036487.1"/>
    <property type="molecule type" value="Genomic_DNA"/>
</dbReference>
<proteinExistence type="predicted"/>
<dbReference type="InterPro" id="IPR050173">
    <property type="entry name" value="ABC_transporter_C-like"/>
</dbReference>
<reference evidence="4" key="1">
    <citation type="submission" date="2020-06" db="EMBL/GenBank/DDBJ databases">
        <title>Draft genome of Bugula neritina, a colonial animal packing powerful symbionts and potential medicines.</title>
        <authorList>
            <person name="Rayko M."/>
        </authorList>
    </citation>
    <scope>NUCLEOTIDE SEQUENCE [LARGE SCALE GENOMIC DNA]</scope>
    <source>
        <strain evidence="4">Kwan_BN1</strain>
    </source>
</reference>
<dbReference type="OrthoDB" id="6500128at2759"/>
<evidence type="ECO:0000313" key="5">
    <source>
        <dbReference type="Proteomes" id="UP000593567"/>
    </source>
</evidence>
<dbReference type="GO" id="GO:0016020">
    <property type="term" value="C:membrane"/>
    <property type="evidence" value="ECO:0007669"/>
    <property type="project" value="TreeGrafter"/>
</dbReference>
<dbReference type="GO" id="GO:0042626">
    <property type="term" value="F:ATPase-coupled transmembrane transporter activity"/>
    <property type="evidence" value="ECO:0007669"/>
    <property type="project" value="TreeGrafter"/>
</dbReference>
<keyword evidence="2" id="KW-0067">ATP-binding</keyword>
<evidence type="ECO:0000259" key="3">
    <source>
        <dbReference type="Pfam" id="PF00005"/>
    </source>
</evidence>
<protein>
    <recommendedName>
        <fullName evidence="3">ABC transporter domain-containing protein</fullName>
    </recommendedName>
</protein>
<dbReference type="SUPFAM" id="SSF52540">
    <property type="entry name" value="P-loop containing nucleoside triphosphate hydrolases"/>
    <property type="match status" value="1"/>
</dbReference>
<accession>A0A7J7KDX3</accession>
<keyword evidence="1" id="KW-0547">Nucleotide-binding</keyword>
<sequence>MFYFRFNLDPLHHHDDFDLWHALEKCHIIQTVLALDGQLEAPVLENGENLSVGERQLLCMARALLRNNKVLVLDEATAAIDTETDSLIQETIKEVFADCTMLTIAHRLNTVINYDRILVLDKGEIIEFDTPEILLANQDSAFAQMINTQDI</sequence>
<dbReference type="Pfam" id="PF00005">
    <property type="entry name" value="ABC_tran"/>
    <property type="match status" value="1"/>
</dbReference>